<evidence type="ECO:0000313" key="2">
    <source>
        <dbReference type="Proteomes" id="UP000663832"/>
    </source>
</evidence>
<sequence>MSNTIFTRSQVPTFENEIKRISDIKVEQTNNLTDPYQQHIVYQAQLYQFNMDEKLTISLLTSSSDKLPKFSGKILRM</sequence>
<accession>A0A815LUL1</accession>
<protein>
    <submittedName>
        <fullName evidence="1">Uncharacterized protein</fullName>
    </submittedName>
</protein>
<evidence type="ECO:0000313" key="1">
    <source>
        <dbReference type="EMBL" id="CAF1413414.1"/>
    </source>
</evidence>
<dbReference type="Proteomes" id="UP000663832">
    <property type="component" value="Unassembled WGS sequence"/>
</dbReference>
<keyword evidence="2" id="KW-1185">Reference proteome</keyword>
<dbReference type="EMBL" id="CAJNOM010000395">
    <property type="protein sequence ID" value="CAF1413414.1"/>
    <property type="molecule type" value="Genomic_DNA"/>
</dbReference>
<dbReference type="AlphaFoldDB" id="A0A815LUL1"/>
<comment type="caution">
    <text evidence="1">The sequence shown here is derived from an EMBL/GenBank/DDBJ whole genome shotgun (WGS) entry which is preliminary data.</text>
</comment>
<proteinExistence type="predicted"/>
<gene>
    <name evidence="1" type="ORF">QVE165_LOCUS37676</name>
</gene>
<organism evidence="1 2">
    <name type="scientific">Adineta steineri</name>
    <dbReference type="NCBI Taxonomy" id="433720"/>
    <lineage>
        <taxon>Eukaryota</taxon>
        <taxon>Metazoa</taxon>
        <taxon>Spiralia</taxon>
        <taxon>Gnathifera</taxon>
        <taxon>Rotifera</taxon>
        <taxon>Eurotatoria</taxon>
        <taxon>Bdelloidea</taxon>
        <taxon>Adinetida</taxon>
        <taxon>Adinetidae</taxon>
        <taxon>Adineta</taxon>
    </lineage>
</organism>
<name>A0A815LUL1_9BILA</name>
<reference evidence="1" key="1">
    <citation type="submission" date="2021-02" db="EMBL/GenBank/DDBJ databases">
        <authorList>
            <person name="Nowell W R."/>
        </authorList>
    </citation>
    <scope>NUCLEOTIDE SEQUENCE</scope>
</reference>